<evidence type="ECO:0000313" key="1">
    <source>
        <dbReference type="EMBL" id="EMK26004.1"/>
    </source>
</evidence>
<dbReference type="PATRIC" id="fig|1240687.3.peg.340"/>
<reference evidence="1 2" key="1">
    <citation type="submission" date="2013-01" db="EMBL/GenBank/DDBJ databases">
        <authorList>
            <person name="Harkins D.M."/>
            <person name="Durkin A.S."/>
            <person name="Brinkac L.M."/>
            <person name="Haft D.H."/>
            <person name="Selengut J.D."/>
            <person name="Sanka R."/>
            <person name="DePew J."/>
            <person name="Purushe J."/>
            <person name="Galloway R.L."/>
            <person name="Vinetz J.M."/>
            <person name="Sutton G.G."/>
            <person name="Nierman W.C."/>
            <person name="Fouts D.E."/>
        </authorList>
    </citation>
    <scope>NUCLEOTIDE SEQUENCE [LARGE SCALE GENOMIC DNA]</scope>
    <source>
        <strain evidence="1 2">Nikolaevo</strain>
    </source>
</reference>
<dbReference type="Proteomes" id="UP000011980">
    <property type="component" value="Unassembled WGS sequence"/>
</dbReference>
<protein>
    <submittedName>
        <fullName evidence="1">Uncharacterized protein</fullName>
    </submittedName>
</protein>
<gene>
    <name evidence="1" type="ORF">LEP1GSC008_4600</name>
</gene>
<dbReference type="AlphaFoldDB" id="M6FIV6"/>
<dbReference type="EMBL" id="ANCE01000021">
    <property type="protein sequence ID" value="EMK26004.1"/>
    <property type="molecule type" value="Genomic_DNA"/>
</dbReference>
<organism evidence="1 2">
    <name type="scientific">Leptospira kirschneri serovar Bulgarica str. Nikolaevo</name>
    <dbReference type="NCBI Taxonomy" id="1240687"/>
    <lineage>
        <taxon>Bacteria</taxon>
        <taxon>Pseudomonadati</taxon>
        <taxon>Spirochaetota</taxon>
        <taxon>Spirochaetia</taxon>
        <taxon>Leptospirales</taxon>
        <taxon>Leptospiraceae</taxon>
        <taxon>Leptospira</taxon>
    </lineage>
</organism>
<name>M6FIV6_9LEPT</name>
<evidence type="ECO:0000313" key="2">
    <source>
        <dbReference type="Proteomes" id="UP000011980"/>
    </source>
</evidence>
<proteinExistence type="predicted"/>
<sequence length="38" mass="4636">MRLCNNGMDSYNYVYSPWLRVKNFFSTNDYRQQSKVIP</sequence>
<comment type="caution">
    <text evidence="1">The sequence shown here is derived from an EMBL/GenBank/DDBJ whole genome shotgun (WGS) entry which is preliminary data.</text>
</comment>
<accession>M6FIV6</accession>